<sequence>MAKASTAASSLQRTSHLYATKEGQQLFLDLIVDSSVKVTGKRPAIVFSFGGGWEGGARNDQGLEGAIESFTSMGYAVAAIDYRLGIKIAKQRKELTPENGTQMYLRAIEWGVEDIFDATSLVLKRADEWNIDKDQIVLMGGSSGATDSLVAEYNVANETELARNHLPTGFRYAGVISMAGAFWLKANTPLLFKNKPAPIMFFHGAKDQLVTYDEVQGPFSGYGPVYYFRRFAGPDYPKWFVDYPQGDHIIAAFPSIDSMYEMKAFLQKLVKERQQLSIHTVEEGKVPKTFQNAAQLLPKPAK</sequence>
<reference evidence="4" key="1">
    <citation type="journal article" date="2019" name="Int. J. Syst. Evol. Microbiol.">
        <title>The Global Catalogue of Microorganisms (GCM) 10K type strain sequencing project: providing services to taxonomists for standard genome sequencing and annotation.</title>
        <authorList>
            <consortium name="The Broad Institute Genomics Platform"/>
            <consortium name="The Broad Institute Genome Sequencing Center for Infectious Disease"/>
            <person name="Wu L."/>
            <person name="Ma J."/>
        </authorList>
    </citation>
    <scope>NUCLEOTIDE SEQUENCE [LARGE SCALE GENOMIC DNA]</scope>
    <source>
        <strain evidence="4">CGMCC 1.10759</strain>
    </source>
</reference>
<organism evidence="3 4">
    <name type="scientific">Steroidobacter flavus</name>
    <dbReference type="NCBI Taxonomy" id="1842136"/>
    <lineage>
        <taxon>Bacteria</taxon>
        <taxon>Pseudomonadati</taxon>
        <taxon>Pseudomonadota</taxon>
        <taxon>Gammaproteobacteria</taxon>
        <taxon>Steroidobacterales</taxon>
        <taxon>Steroidobacteraceae</taxon>
        <taxon>Steroidobacter</taxon>
    </lineage>
</organism>
<dbReference type="EMBL" id="JBHSDU010000014">
    <property type="protein sequence ID" value="MFC4312020.1"/>
    <property type="molecule type" value="Genomic_DNA"/>
</dbReference>
<dbReference type="InterPro" id="IPR049492">
    <property type="entry name" value="BD-FAE-like_dom"/>
</dbReference>
<keyword evidence="4" id="KW-1185">Reference proteome</keyword>
<proteinExistence type="predicted"/>
<dbReference type="RefSeq" id="WP_380601064.1">
    <property type="nucleotide sequence ID" value="NZ_JBHSDU010000014.1"/>
</dbReference>
<evidence type="ECO:0000313" key="4">
    <source>
        <dbReference type="Proteomes" id="UP001595904"/>
    </source>
</evidence>
<dbReference type="PANTHER" id="PTHR48081">
    <property type="entry name" value="AB HYDROLASE SUPERFAMILY PROTEIN C4A8.06C"/>
    <property type="match status" value="1"/>
</dbReference>
<evidence type="ECO:0000259" key="2">
    <source>
        <dbReference type="Pfam" id="PF20434"/>
    </source>
</evidence>
<feature type="domain" description="BD-FAE-like" evidence="2">
    <location>
        <begin position="38"/>
        <end position="84"/>
    </location>
</feature>
<dbReference type="PANTHER" id="PTHR48081:SF33">
    <property type="entry name" value="KYNURENINE FORMAMIDASE"/>
    <property type="match status" value="1"/>
</dbReference>
<name>A0ABV8SY07_9GAMM</name>
<evidence type="ECO:0000313" key="3">
    <source>
        <dbReference type="EMBL" id="MFC4312020.1"/>
    </source>
</evidence>
<dbReference type="InterPro" id="IPR050300">
    <property type="entry name" value="GDXG_lipolytic_enzyme"/>
</dbReference>
<accession>A0ABV8SY07</accession>
<comment type="caution">
    <text evidence="3">The sequence shown here is derived from an EMBL/GenBank/DDBJ whole genome shotgun (WGS) entry which is preliminary data.</text>
</comment>
<dbReference type="Gene3D" id="3.40.50.1820">
    <property type="entry name" value="alpha/beta hydrolase"/>
    <property type="match status" value="1"/>
</dbReference>
<keyword evidence="1 3" id="KW-0378">Hydrolase</keyword>
<dbReference type="Pfam" id="PF20434">
    <property type="entry name" value="BD-FAE"/>
    <property type="match status" value="1"/>
</dbReference>
<protein>
    <submittedName>
        <fullName evidence="3">Alpha/beta hydrolase</fullName>
    </submittedName>
</protein>
<evidence type="ECO:0000256" key="1">
    <source>
        <dbReference type="ARBA" id="ARBA00022801"/>
    </source>
</evidence>
<dbReference type="SUPFAM" id="SSF53474">
    <property type="entry name" value="alpha/beta-Hydrolases"/>
    <property type="match status" value="1"/>
</dbReference>
<gene>
    <name evidence="3" type="ORF">ACFPN2_23260</name>
</gene>
<dbReference type="GO" id="GO:0016787">
    <property type="term" value="F:hydrolase activity"/>
    <property type="evidence" value="ECO:0007669"/>
    <property type="project" value="UniProtKB-KW"/>
</dbReference>
<dbReference type="Proteomes" id="UP001595904">
    <property type="component" value="Unassembled WGS sequence"/>
</dbReference>
<dbReference type="InterPro" id="IPR029058">
    <property type="entry name" value="AB_hydrolase_fold"/>
</dbReference>